<dbReference type="FunFam" id="1.10.3730.20:FF:000001">
    <property type="entry name" value="Quaternary ammonium compound resistance transporter SugE"/>
    <property type="match status" value="1"/>
</dbReference>
<dbReference type="GO" id="GO:1990961">
    <property type="term" value="P:xenobiotic detoxification by transmembrane export across the plasma membrane"/>
    <property type="evidence" value="ECO:0007669"/>
    <property type="project" value="UniProtKB-ARBA"/>
</dbReference>
<dbReference type="OrthoDB" id="9808638at2"/>
<evidence type="ECO:0000256" key="8">
    <source>
        <dbReference type="RuleBase" id="RU003942"/>
    </source>
</evidence>
<dbReference type="GO" id="GO:0005886">
    <property type="term" value="C:plasma membrane"/>
    <property type="evidence" value="ECO:0007669"/>
    <property type="project" value="UniProtKB-SubCell"/>
</dbReference>
<dbReference type="PANTHER" id="PTHR30561:SF1">
    <property type="entry name" value="MULTIDRUG TRANSPORTER EMRE"/>
    <property type="match status" value="1"/>
</dbReference>
<dbReference type="SUPFAM" id="SSF103481">
    <property type="entry name" value="Multidrug resistance efflux transporter EmrE"/>
    <property type="match status" value="1"/>
</dbReference>
<keyword evidence="6 9" id="KW-0472">Membrane</keyword>
<reference evidence="10 11" key="1">
    <citation type="submission" date="2018-05" db="EMBL/GenBank/DDBJ databases">
        <title>Genomic Encyclopedia of Type Strains, Phase IV (KMG-IV): sequencing the most valuable type-strain genomes for metagenomic binning, comparative biology and taxonomic classification.</title>
        <authorList>
            <person name="Goeker M."/>
        </authorList>
    </citation>
    <scope>NUCLEOTIDE SEQUENCE [LARGE SCALE GENOMIC DNA]</scope>
    <source>
        <strain evidence="10 11">DSM 3183</strain>
    </source>
</reference>
<feature type="transmembrane region" description="Helical" evidence="9">
    <location>
        <begin position="58"/>
        <end position="79"/>
    </location>
</feature>
<keyword evidence="2" id="KW-0813">Transport</keyword>
<proteinExistence type="inferred from homology"/>
<dbReference type="GO" id="GO:0022857">
    <property type="term" value="F:transmembrane transporter activity"/>
    <property type="evidence" value="ECO:0007669"/>
    <property type="project" value="InterPro"/>
</dbReference>
<evidence type="ECO:0000256" key="2">
    <source>
        <dbReference type="ARBA" id="ARBA00022448"/>
    </source>
</evidence>
<name>A0A2V3VAJ2_9SPHN</name>
<evidence type="ECO:0000256" key="4">
    <source>
        <dbReference type="ARBA" id="ARBA00022692"/>
    </source>
</evidence>
<dbReference type="RefSeq" id="WP_110297946.1">
    <property type="nucleotide sequence ID" value="NZ_QJJM01000003.1"/>
</dbReference>
<dbReference type="Pfam" id="PF00893">
    <property type="entry name" value="Multi_Drug_Res"/>
    <property type="match status" value="1"/>
</dbReference>
<evidence type="ECO:0000313" key="10">
    <source>
        <dbReference type="EMBL" id="PXW78154.1"/>
    </source>
</evidence>
<protein>
    <submittedName>
        <fullName evidence="10">Small multidrug resistance pump</fullName>
    </submittedName>
</protein>
<evidence type="ECO:0000256" key="3">
    <source>
        <dbReference type="ARBA" id="ARBA00022475"/>
    </source>
</evidence>
<evidence type="ECO:0000256" key="6">
    <source>
        <dbReference type="ARBA" id="ARBA00023136"/>
    </source>
</evidence>
<dbReference type="PANTHER" id="PTHR30561">
    <property type="entry name" value="SMR FAMILY PROTON-DEPENDENT DRUG EFFLUX TRANSPORTER SUGE"/>
    <property type="match status" value="1"/>
</dbReference>
<gene>
    <name evidence="10" type="ORF">C7451_103262</name>
</gene>
<feature type="transmembrane region" description="Helical" evidence="9">
    <location>
        <begin position="85"/>
        <end position="103"/>
    </location>
</feature>
<organism evidence="10 11">
    <name type="scientific">Blastomonas natatoria</name>
    <dbReference type="NCBI Taxonomy" id="34015"/>
    <lineage>
        <taxon>Bacteria</taxon>
        <taxon>Pseudomonadati</taxon>
        <taxon>Pseudomonadota</taxon>
        <taxon>Alphaproteobacteria</taxon>
        <taxon>Sphingomonadales</taxon>
        <taxon>Sphingomonadaceae</taxon>
        <taxon>Blastomonas</taxon>
    </lineage>
</organism>
<dbReference type="EMBL" id="QJJM01000003">
    <property type="protein sequence ID" value="PXW78154.1"/>
    <property type="molecule type" value="Genomic_DNA"/>
</dbReference>
<evidence type="ECO:0000256" key="5">
    <source>
        <dbReference type="ARBA" id="ARBA00022989"/>
    </source>
</evidence>
<comment type="subcellular location">
    <subcellularLocation>
        <location evidence="1 8">Cell membrane</location>
        <topology evidence="1 8">Multi-pass membrane protein</topology>
    </subcellularLocation>
</comment>
<accession>A0A2V3VAJ2</accession>
<feature type="transmembrane region" description="Helical" evidence="9">
    <location>
        <begin position="31"/>
        <end position="51"/>
    </location>
</feature>
<evidence type="ECO:0000256" key="7">
    <source>
        <dbReference type="ARBA" id="ARBA00038032"/>
    </source>
</evidence>
<dbReference type="Proteomes" id="UP000248014">
    <property type="component" value="Unassembled WGS sequence"/>
</dbReference>
<dbReference type="InterPro" id="IPR045324">
    <property type="entry name" value="Small_multidrug_res"/>
</dbReference>
<sequence>MNAWVLLALAIICEIAGTSLLKASQGFAKPLFGMASMACYGLCFWLLAFAFTRIPMGIAYAIWSGVGVVAIAVIGWLVFRQSISLAQAGFIMLTLIGTTGLYLTTPYADAEKQVASAEG</sequence>
<dbReference type="AlphaFoldDB" id="A0A2V3VAJ2"/>
<keyword evidence="11" id="KW-1185">Reference proteome</keyword>
<dbReference type="InterPro" id="IPR037185">
    <property type="entry name" value="EmrE-like"/>
</dbReference>
<comment type="similarity">
    <text evidence="7 8">Belongs to the drug/metabolite transporter (DMT) superfamily. Small multidrug resistance (SMR) (TC 2.A.7.1) family.</text>
</comment>
<evidence type="ECO:0000313" key="11">
    <source>
        <dbReference type="Proteomes" id="UP000248014"/>
    </source>
</evidence>
<comment type="caution">
    <text evidence="10">The sequence shown here is derived from an EMBL/GenBank/DDBJ whole genome shotgun (WGS) entry which is preliminary data.</text>
</comment>
<evidence type="ECO:0000256" key="9">
    <source>
        <dbReference type="SAM" id="Phobius"/>
    </source>
</evidence>
<keyword evidence="3" id="KW-1003">Cell membrane</keyword>
<dbReference type="InterPro" id="IPR000390">
    <property type="entry name" value="Small_drug/metabolite_transptr"/>
</dbReference>
<keyword evidence="5 9" id="KW-1133">Transmembrane helix</keyword>
<evidence type="ECO:0000256" key="1">
    <source>
        <dbReference type="ARBA" id="ARBA00004651"/>
    </source>
</evidence>
<keyword evidence="4 8" id="KW-0812">Transmembrane</keyword>
<dbReference type="Gene3D" id="1.10.3730.20">
    <property type="match status" value="1"/>
</dbReference>